<dbReference type="EMBL" id="SWBO01000009">
    <property type="protein sequence ID" value="TKB98148.1"/>
    <property type="molecule type" value="Genomic_DNA"/>
</dbReference>
<proteinExistence type="predicted"/>
<comment type="caution">
    <text evidence="1">The sequence shown here is derived from an EMBL/GenBank/DDBJ whole genome shotgun (WGS) entry which is preliminary data.</text>
</comment>
<dbReference type="AlphaFoldDB" id="A0A4U1BZX9"/>
<evidence type="ECO:0000313" key="2">
    <source>
        <dbReference type="Proteomes" id="UP000310477"/>
    </source>
</evidence>
<protein>
    <recommendedName>
        <fullName evidence="3">Peptidase S74 domain-containing protein</fullName>
    </recommendedName>
</protein>
<sequence>MKKLIKIFPLVIVAIGMVNVVKAQQGFGTSTPAPSAVVDMVAGNKGALLPRIALSSTIVASPVTSPADALTVFNTATAGLAPNNVTPGYYYWSVAGSRWVRLLDIATSDINLYKDNGSITALANRTVTVPHSTNLNFSGLGGGSVYTYIESGTIGLYAYDANGVIEISTEGSNSDITLSTAVAGSDVLLQPQTNDKFVGIGTVSPTQKLDIGIGSVRVRDITATHTLAATDKVVIADNAGILKSVDKSVLAVEPWFVQGGELQSNLNADPIYHTGSVAIGIASSASIPAAEVTAHNPKLYIEGNVSTTGSYYTASSVYADYVFEKYFAGKSEINPNYEFKSLNYVRDFIKTKHHLPGVTSIADLRKANNGYTFDMTKLTVQSLEKIEELYLHTIEQKDKIDAQQKEISDMKIRLSHIEKLLTRKVN</sequence>
<dbReference type="Proteomes" id="UP000310477">
    <property type="component" value="Unassembled WGS sequence"/>
</dbReference>
<evidence type="ECO:0008006" key="3">
    <source>
        <dbReference type="Google" id="ProtNLM"/>
    </source>
</evidence>
<name>A0A4U1BZX9_9SPHI</name>
<evidence type="ECO:0000313" key="1">
    <source>
        <dbReference type="EMBL" id="TKB98148.1"/>
    </source>
</evidence>
<reference evidence="1 2" key="1">
    <citation type="submission" date="2019-04" db="EMBL/GenBank/DDBJ databases">
        <title>Pedobacter sp. AR-2-6 sp. nov., isolated from Arctic soil.</title>
        <authorList>
            <person name="Dahal R.H."/>
            <person name="Kim D.-U."/>
        </authorList>
    </citation>
    <scope>NUCLEOTIDE SEQUENCE [LARGE SCALE GENOMIC DNA]</scope>
    <source>
        <strain evidence="1 2">AR-2-6</strain>
    </source>
</reference>
<accession>A0A4U1BZX9</accession>
<organism evidence="1 2">
    <name type="scientific">Pedobacter cryotolerans</name>
    <dbReference type="NCBI Taxonomy" id="2571270"/>
    <lineage>
        <taxon>Bacteria</taxon>
        <taxon>Pseudomonadati</taxon>
        <taxon>Bacteroidota</taxon>
        <taxon>Sphingobacteriia</taxon>
        <taxon>Sphingobacteriales</taxon>
        <taxon>Sphingobacteriaceae</taxon>
        <taxon>Pedobacter</taxon>
    </lineage>
</organism>
<gene>
    <name evidence="1" type="ORF">FA045_14270</name>
</gene>
<dbReference type="RefSeq" id="WP_136877762.1">
    <property type="nucleotide sequence ID" value="NZ_SWBO01000009.1"/>
</dbReference>
<keyword evidence="2" id="KW-1185">Reference proteome</keyword>
<dbReference type="OrthoDB" id="9808953at2"/>